<name>A0ABT4CBK7_9ACTN</name>
<evidence type="ECO:0000313" key="2">
    <source>
        <dbReference type="EMBL" id="MCY4726353.1"/>
    </source>
</evidence>
<dbReference type="Proteomes" id="UP001074726">
    <property type="component" value="Unassembled WGS sequence"/>
</dbReference>
<gene>
    <name evidence="2" type="ORF">NYO98_08685</name>
</gene>
<accession>A0ABT4CBK7</accession>
<feature type="transmembrane region" description="Helical" evidence="1">
    <location>
        <begin position="6"/>
        <end position="25"/>
    </location>
</feature>
<dbReference type="PROSITE" id="PS51257">
    <property type="entry name" value="PROKAR_LIPOPROTEIN"/>
    <property type="match status" value="1"/>
</dbReference>
<sequence>MRTYRFAWAATTGIVVASCLVYDVAAGGSTRIAALVLVSAFFGGALGFVLTDDRPDRWLWVRRALIWASLGAVAADALVATLRGVGVLVGSLLLVTSPVVVQLAKTQFLAWSTRRTTGPPEAHATRDLLRFWDWTTAEVQRSTTSVGRRLVLVEQRSALLDELERRDPGHFRHWVATAVPDRPGDARTRRR</sequence>
<evidence type="ECO:0000256" key="1">
    <source>
        <dbReference type="SAM" id="Phobius"/>
    </source>
</evidence>
<dbReference type="RefSeq" id="WP_268111204.1">
    <property type="nucleotide sequence ID" value="NZ_JAPPUX010000002.1"/>
</dbReference>
<organism evidence="2 3">
    <name type="scientific">Nocardioides pini</name>
    <dbReference type="NCBI Taxonomy" id="2975053"/>
    <lineage>
        <taxon>Bacteria</taxon>
        <taxon>Bacillati</taxon>
        <taxon>Actinomycetota</taxon>
        <taxon>Actinomycetes</taxon>
        <taxon>Propionibacteriales</taxon>
        <taxon>Nocardioidaceae</taxon>
        <taxon>Nocardioides</taxon>
    </lineage>
</organism>
<protein>
    <submittedName>
        <fullName evidence="2">Uncharacterized protein</fullName>
    </submittedName>
</protein>
<keyword evidence="3" id="KW-1185">Reference proteome</keyword>
<dbReference type="EMBL" id="JAPPUX010000002">
    <property type="protein sequence ID" value="MCY4726353.1"/>
    <property type="molecule type" value="Genomic_DNA"/>
</dbReference>
<keyword evidence="1" id="KW-0472">Membrane</keyword>
<evidence type="ECO:0000313" key="3">
    <source>
        <dbReference type="Proteomes" id="UP001074726"/>
    </source>
</evidence>
<keyword evidence="1" id="KW-0812">Transmembrane</keyword>
<keyword evidence="1" id="KW-1133">Transmembrane helix</keyword>
<reference evidence="2" key="1">
    <citation type="submission" date="2022-08" db="EMBL/GenBank/DDBJ databases">
        <title>Genome sequencing of Nocardioides sp. STR2.</title>
        <authorList>
            <person name="So Y."/>
        </authorList>
    </citation>
    <scope>NUCLEOTIDE SEQUENCE</scope>
    <source>
        <strain evidence="2">STR2</strain>
    </source>
</reference>
<proteinExistence type="predicted"/>
<feature type="transmembrane region" description="Helical" evidence="1">
    <location>
        <begin position="32"/>
        <end position="50"/>
    </location>
</feature>
<comment type="caution">
    <text evidence="2">The sequence shown here is derived from an EMBL/GenBank/DDBJ whole genome shotgun (WGS) entry which is preliminary data.</text>
</comment>